<accession>A0AAV4NYL7</accession>
<dbReference type="AlphaFoldDB" id="A0AAV4NYL7"/>
<proteinExistence type="predicted"/>
<evidence type="ECO:0000313" key="1">
    <source>
        <dbReference type="EMBL" id="GIX88835.1"/>
    </source>
</evidence>
<organism evidence="1 2">
    <name type="scientific">Caerostris extrusa</name>
    <name type="common">Bark spider</name>
    <name type="synonym">Caerostris bankana</name>
    <dbReference type="NCBI Taxonomy" id="172846"/>
    <lineage>
        <taxon>Eukaryota</taxon>
        <taxon>Metazoa</taxon>
        <taxon>Ecdysozoa</taxon>
        <taxon>Arthropoda</taxon>
        <taxon>Chelicerata</taxon>
        <taxon>Arachnida</taxon>
        <taxon>Araneae</taxon>
        <taxon>Araneomorphae</taxon>
        <taxon>Entelegynae</taxon>
        <taxon>Araneoidea</taxon>
        <taxon>Araneidae</taxon>
        <taxon>Caerostris</taxon>
    </lineage>
</organism>
<dbReference type="EMBL" id="BPLR01003801">
    <property type="protein sequence ID" value="GIX88835.1"/>
    <property type="molecule type" value="Genomic_DNA"/>
</dbReference>
<evidence type="ECO:0000313" key="2">
    <source>
        <dbReference type="Proteomes" id="UP001054945"/>
    </source>
</evidence>
<sequence length="285" mass="33845">MEAELEHFAHTIFLRHYGDFGAHNIMYDTLNSEESLTLKRALKTIKKMNDIYGKIFDYYFRKLNNVNFLHSKRDFAEFVVVRSMDFCESPSFYNFLLVCLFMCRLLQSQPECLLLLQTAAKCLMILYYHRYADFFMANGSLTGMRKYFDEIEKEDLRSFIFYNAKSDDKGILIPTFEDVFEIVTRFDVYNYIDFNMGGTAFEYLYDNCYPSEENRNVGDNLKLQESHATLDMEEEDNEIEYSLEELGISSEETVNRVQMKCSYCGEKCFKYLLFQVLYRLRNSPK</sequence>
<protein>
    <submittedName>
        <fullName evidence="1">Uncharacterized protein</fullName>
    </submittedName>
</protein>
<comment type="caution">
    <text evidence="1">The sequence shown here is derived from an EMBL/GenBank/DDBJ whole genome shotgun (WGS) entry which is preliminary data.</text>
</comment>
<name>A0AAV4NYL7_CAEEX</name>
<keyword evidence="2" id="KW-1185">Reference proteome</keyword>
<reference evidence="1 2" key="1">
    <citation type="submission" date="2021-06" db="EMBL/GenBank/DDBJ databases">
        <title>Caerostris extrusa draft genome.</title>
        <authorList>
            <person name="Kono N."/>
            <person name="Arakawa K."/>
        </authorList>
    </citation>
    <scope>NUCLEOTIDE SEQUENCE [LARGE SCALE GENOMIC DNA]</scope>
</reference>
<gene>
    <name evidence="1" type="ORF">CEXT_172911</name>
</gene>
<dbReference type="Proteomes" id="UP001054945">
    <property type="component" value="Unassembled WGS sequence"/>
</dbReference>